<dbReference type="AlphaFoldDB" id="A0A8K0EXT7"/>
<sequence>MALVHRVLFTWLMTLFFLILLVLRLDGGTVWNWFIIFVPLWAFDAIILAMLAIRMIRHCRNGYDTDDVTMRKKLWYLLVMAMKLGFQMALCLKLQYFHDIAYYLAFLPLWGFLLCVAGDIFRSFLLRLRND</sequence>
<dbReference type="PANTHER" id="PTHR13568:SF4">
    <property type="entry name" value="TRANSMEMBRANE PROTEIN 60"/>
    <property type="match status" value="1"/>
</dbReference>
<feature type="transmembrane region" description="Helical" evidence="1">
    <location>
        <begin position="7"/>
        <end position="25"/>
    </location>
</feature>
<keyword evidence="1" id="KW-1133">Transmembrane helix</keyword>
<dbReference type="PANTHER" id="PTHR13568">
    <property type="entry name" value="FAM11A, B PROTEIN"/>
    <property type="match status" value="1"/>
</dbReference>
<feature type="transmembrane region" description="Helical" evidence="1">
    <location>
        <begin position="102"/>
        <end position="121"/>
    </location>
</feature>
<keyword evidence="3" id="KW-1185">Reference proteome</keyword>
<dbReference type="Proteomes" id="UP000838412">
    <property type="component" value="Chromosome 6"/>
</dbReference>
<reference evidence="2" key="1">
    <citation type="submission" date="2022-01" db="EMBL/GenBank/DDBJ databases">
        <authorList>
            <person name="Braso-Vives M."/>
        </authorList>
    </citation>
    <scope>NUCLEOTIDE SEQUENCE</scope>
</reference>
<gene>
    <name evidence="2" type="primary">TMEM60</name>
    <name evidence="2" type="ORF">BLAG_LOCUS20603</name>
</gene>
<dbReference type="EMBL" id="OV696691">
    <property type="protein sequence ID" value="CAH1267150.1"/>
    <property type="molecule type" value="Genomic_DNA"/>
</dbReference>
<evidence type="ECO:0000256" key="1">
    <source>
        <dbReference type="SAM" id="Phobius"/>
    </source>
</evidence>
<keyword evidence="1" id="KW-0472">Membrane</keyword>
<dbReference type="OrthoDB" id="199024at2759"/>
<protein>
    <submittedName>
        <fullName evidence="2">TMEM60 protein</fullName>
    </submittedName>
</protein>
<organism evidence="2 3">
    <name type="scientific">Branchiostoma lanceolatum</name>
    <name type="common">Common lancelet</name>
    <name type="synonym">Amphioxus lanceolatum</name>
    <dbReference type="NCBI Taxonomy" id="7740"/>
    <lineage>
        <taxon>Eukaryota</taxon>
        <taxon>Metazoa</taxon>
        <taxon>Chordata</taxon>
        <taxon>Cephalochordata</taxon>
        <taxon>Leptocardii</taxon>
        <taxon>Amphioxiformes</taxon>
        <taxon>Branchiostomatidae</taxon>
        <taxon>Branchiostoma</taxon>
    </lineage>
</organism>
<dbReference type="OMA" id="RTHWNWF"/>
<dbReference type="InterPro" id="IPR019396">
    <property type="entry name" value="TM_Fragile-X-F-assoc"/>
</dbReference>
<feature type="transmembrane region" description="Helical" evidence="1">
    <location>
        <begin position="31"/>
        <end position="53"/>
    </location>
</feature>
<keyword evidence="1" id="KW-0812">Transmembrane</keyword>
<accession>A0A8K0EXT7</accession>
<dbReference type="Pfam" id="PF10269">
    <property type="entry name" value="Tmemb_185A"/>
    <property type="match status" value="1"/>
</dbReference>
<name>A0A8K0EXT7_BRALA</name>
<evidence type="ECO:0000313" key="3">
    <source>
        <dbReference type="Proteomes" id="UP000838412"/>
    </source>
</evidence>
<evidence type="ECO:0000313" key="2">
    <source>
        <dbReference type="EMBL" id="CAH1267150.1"/>
    </source>
</evidence>
<feature type="transmembrane region" description="Helical" evidence="1">
    <location>
        <begin position="74"/>
        <end position="96"/>
    </location>
</feature>
<proteinExistence type="predicted"/>